<dbReference type="Pfam" id="PF00155">
    <property type="entry name" value="Aminotran_1_2"/>
    <property type="match status" value="1"/>
</dbReference>
<reference evidence="8 9" key="1">
    <citation type="submission" date="2019-10" db="EMBL/GenBank/DDBJ databases">
        <title>Vibrio sp. nov. isolated from a shrimp pond.</title>
        <authorList>
            <person name="Gomez-Gil B."/>
            <person name="Enciso-Ibarra J."/>
            <person name="Enciso-Ibarra K."/>
            <person name="Bolan-Mejia C."/>
        </authorList>
    </citation>
    <scope>NUCLEOTIDE SEQUENCE [LARGE SCALE GENOMIC DNA]</scope>
    <source>
        <strain evidence="8 9">CAIM 722</strain>
    </source>
</reference>
<keyword evidence="9" id="KW-1185">Reference proteome</keyword>
<dbReference type="RefSeq" id="WP_161158501.1">
    <property type="nucleotide sequence ID" value="NZ_WEKT01000085.1"/>
</dbReference>
<evidence type="ECO:0000256" key="3">
    <source>
        <dbReference type="ARBA" id="ARBA00022576"/>
    </source>
</evidence>
<dbReference type="SUPFAM" id="SSF53383">
    <property type="entry name" value="PLP-dependent transferases"/>
    <property type="match status" value="1"/>
</dbReference>
<keyword evidence="4 6" id="KW-0808">Transferase</keyword>
<dbReference type="Gene3D" id="3.40.640.10">
    <property type="entry name" value="Type I PLP-dependent aspartate aminotransferase-like (Major domain)"/>
    <property type="match status" value="1"/>
</dbReference>
<dbReference type="Gene3D" id="3.90.1150.10">
    <property type="entry name" value="Aspartate Aminotransferase, domain 1"/>
    <property type="match status" value="1"/>
</dbReference>
<sequence length="392" mass="43252">MNIADRMSDIPFSGIRKILEKVNQMEKDGRDVVRLEIGRPDFDTPQHIKDHAIAALNSGEVHYSSNAGINALKEAIAEKLERDNQLHYSSSDIIVTAGANEAVFIAMMATLNPGDEVLIPDPSWVAYYPCATMAGAKPVPYPTTFKNGFIPRIEDIEKRVTDKTKMIVINSPHNPTGVVYDRQILSEIAALVRRHDLFVLSDEIYERIIYDHCHHLSIATLPDMHDRTIVVNGMSKIYSMTGWRIGYTAAPKLMTDVMLKVHQNTIACANTFAQFGAAAALTSSQACADKMVAEFNERRDYLIEALGTIKGINIVRPQGAFYLFADISSFGMTSEQFATYLLEEAEVAVVPGSAFGQCGEGCIRMSYANSLHNLKRAVSRIAKALESLSISA</sequence>
<dbReference type="PANTHER" id="PTHR46383:SF1">
    <property type="entry name" value="ASPARTATE AMINOTRANSFERASE"/>
    <property type="match status" value="1"/>
</dbReference>
<protein>
    <recommendedName>
        <fullName evidence="6">Aminotransferase</fullName>
        <ecNumber evidence="6">2.6.1.-</ecNumber>
    </recommendedName>
</protein>
<proteinExistence type="inferred from homology"/>
<evidence type="ECO:0000313" key="8">
    <source>
        <dbReference type="EMBL" id="MZI96007.1"/>
    </source>
</evidence>
<dbReference type="CDD" id="cd00609">
    <property type="entry name" value="AAT_like"/>
    <property type="match status" value="1"/>
</dbReference>
<evidence type="ECO:0000256" key="1">
    <source>
        <dbReference type="ARBA" id="ARBA00001933"/>
    </source>
</evidence>
<dbReference type="Proteomes" id="UP000462621">
    <property type="component" value="Unassembled WGS sequence"/>
</dbReference>
<comment type="similarity">
    <text evidence="2 6">Belongs to the class-I pyridoxal-phosphate-dependent aminotransferase family.</text>
</comment>
<evidence type="ECO:0000256" key="4">
    <source>
        <dbReference type="ARBA" id="ARBA00022679"/>
    </source>
</evidence>
<keyword evidence="5" id="KW-0663">Pyridoxal phosphate</keyword>
<dbReference type="EMBL" id="WEKT01000085">
    <property type="protein sequence ID" value="MZI96007.1"/>
    <property type="molecule type" value="Genomic_DNA"/>
</dbReference>
<name>A0A7X4RX21_9VIBR</name>
<dbReference type="InterPro" id="IPR004839">
    <property type="entry name" value="Aminotransferase_I/II_large"/>
</dbReference>
<evidence type="ECO:0000259" key="7">
    <source>
        <dbReference type="Pfam" id="PF00155"/>
    </source>
</evidence>
<comment type="cofactor">
    <cofactor evidence="1 6">
        <name>pyridoxal 5'-phosphate</name>
        <dbReference type="ChEBI" id="CHEBI:597326"/>
    </cofactor>
</comment>
<keyword evidence="3 6" id="KW-0032">Aminotransferase</keyword>
<dbReference type="GO" id="GO:0030170">
    <property type="term" value="F:pyridoxal phosphate binding"/>
    <property type="evidence" value="ECO:0007669"/>
    <property type="project" value="InterPro"/>
</dbReference>
<dbReference type="InterPro" id="IPR015421">
    <property type="entry name" value="PyrdxlP-dep_Trfase_major"/>
</dbReference>
<comment type="caution">
    <text evidence="8">The sequence shown here is derived from an EMBL/GenBank/DDBJ whole genome shotgun (WGS) entry which is preliminary data.</text>
</comment>
<dbReference type="PROSITE" id="PS00105">
    <property type="entry name" value="AA_TRANSFER_CLASS_1"/>
    <property type="match status" value="1"/>
</dbReference>
<dbReference type="PANTHER" id="PTHR46383">
    <property type="entry name" value="ASPARTATE AMINOTRANSFERASE"/>
    <property type="match status" value="1"/>
</dbReference>
<dbReference type="AlphaFoldDB" id="A0A7X4RX21"/>
<evidence type="ECO:0000256" key="2">
    <source>
        <dbReference type="ARBA" id="ARBA00007441"/>
    </source>
</evidence>
<evidence type="ECO:0000256" key="6">
    <source>
        <dbReference type="RuleBase" id="RU000481"/>
    </source>
</evidence>
<dbReference type="GO" id="GO:0008483">
    <property type="term" value="F:transaminase activity"/>
    <property type="evidence" value="ECO:0007669"/>
    <property type="project" value="UniProtKB-KW"/>
</dbReference>
<accession>A0A7X4RX21</accession>
<evidence type="ECO:0000313" key="9">
    <source>
        <dbReference type="Proteomes" id="UP000462621"/>
    </source>
</evidence>
<gene>
    <name evidence="8" type="ORF">F9817_22740</name>
</gene>
<dbReference type="InterPro" id="IPR050596">
    <property type="entry name" value="AspAT/PAT-like"/>
</dbReference>
<feature type="domain" description="Aminotransferase class I/classII large" evidence="7">
    <location>
        <begin position="31"/>
        <end position="381"/>
    </location>
</feature>
<dbReference type="EC" id="2.6.1.-" evidence="6"/>
<dbReference type="GO" id="GO:0006520">
    <property type="term" value="P:amino acid metabolic process"/>
    <property type="evidence" value="ECO:0007669"/>
    <property type="project" value="InterPro"/>
</dbReference>
<dbReference type="InterPro" id="IPR015422">
    <property type="entry name" value="PyrdxlP-dep_Trfase_small"/>
</dbReference>
<dbReference type="InterPro" id="IPR004838">
    <property type="entry name" value="NHTrfase_class1_PyrdxlP-BS"/>
</dbReference>
<organism evidence="8 9">
    <name type="scientific">Vibrio eleionomae</name>
    <dbReference type="NCBI Taxonomy" id="2653505"/>
    <lineage>
        <taxon>Bacteria</taxon>
        <taxon>Pseudomonadati</taxon>
        <taxon>Pseudomonadota</taxon>
        <taxon>Gammaproteobacteria</taxon>
        <taxon>Vibrionales</taxon>
        <taxon>Vibrionaceae</taxon>
        <taxon>Vibrio</taxon>
    </lineage>
</organism>
<dbReference type="FunFam" id="3.40.640.10:FF:000033">
    <property type="entry name" value="Aspartate aminotransferase"/>
    <property type="match status" value="1"/>
</dbReference>
<dbReference type="InterPro" id="IPR015424">
    <property type="entry name" value="PyrdxlP-dep_Trfase"/>
</dbReference>
<evidence type="ECO:0000256" key="5">
    <source>
        <dbReference type="ARBA" id="ARBA00022898"/>
    </source>
</evidence>